<feature type="compositionally biased region" description="Basic residues" evidence="1">
    <location>
        <begin position="199"/>
        <end position="218"/>
    </location>
</feature>
<evidence type="ECO:0000256" key="1">
    <source>
        <dbReference type="SAM" id="MobiDB-lite"/>
    </source>
</evidence>
<sequence length="218" mass="25467">MGQTGSKKINYVEDEGGYFRQPLKTMPKWRDSLNNQIFTGSVANFIGPEAEKREQMEKLCTETIQRITQLQNDLYNFKDKYRTDVLDKIIQIEGEPNFQSQGTLVTYKYEGNPNVISKTSPFISDYKQLFTERESIRSNVKELANYNNINKNNKLKCFGELQNADAKLWPIDRELNIIDKQLAKIGRDIQYLSLSNGGSRKRSLKKRKHSKCKRTRRR</sequence>
<accession>A0A6C0DHF2</accession>
<protein>
    <submittedName>
        <fullName evidence="2">Uncharacterized protein</fullName>
    </submittedName>
</protein>
<dbReference type="AlphaFoldDB" id="A0A6C0DHF2"/>
<proteinExistence type="predicted"/>
<reference evidence="2" key="1">
    <citation type="journal article" date="2020" name="Nature">
        <title>Giant virus diversity and host interactions through global metagenomics.</title>
        <authorList>
            <person name="Schulz F."/>
            <person name="Roux S."/>
            <person name="Paez-Espino D."/>
            <person name="Jungbluth S."/>
            <person name="Walsh D.A."/>
            <person name="Denef V.J."/>
            <person name="McMahon K.D."/>
            <person name="Konstantinidis K.T."/>
            <person name="Eloe-Fadrosh E.A."/>
            <person name="Kyrpides N.C."/>
            <person name="Woyke T."/>
        </authorList>
    </citation>
    <scope>NUCLEOTIDE SEQUENCE</scope>
    <source>
        <strain evidence="2">GVMAG-M-3300023174-176</strain>
    </source>
</reference>
<feature type="region of interest" description="Disordered" evidence="1">
    <location>
        <begin position="197"/>
        <end position="218"/>
    </location>
</feature>
<name>A0A6C0DHF2_9ZZZZ</name>
<organism evidence="2">
    <name type="scientific">viral metagenome</name>
    <dbReference type="NCBI Taxonomy" id="1070528"/>
    <lineage>
        <taxon>unclassified sequences</taxon>
        <taxon>metagenomes</taxon>
        <taxon>organismal metagenomes</taxon>
    </lineage>
</organism>
<evidence type="ECO:0000313" key="2">
    <source>
        <dbReference type="EMBL" id="QHT15812.1"/>
    </source>
</evidence>
<dbReference type="EMBL" id="MN739613">
    <property type="protein sequence ID" value="QHT15812.1"/>
    <property type="molecule type" value="Genomic_DNA"/>
</dbReference>